<keyword evidence="6" id="KW-0547">Nucleotide-binding</keyword>
<evidence type="ECO:0000256" key="7">
    <source>
        <dbReference type="ARBA" id="ARBA00022840"/>
    </source>
</evidence>
<evidence type="ECO:0000256" key="5">
    <source>
        <dbReference type="ARBA" id="ARBA00022737"/>
    </source>
</evidence>
<dbReference type="GO" id="GO:0005524">
    <property type="term" value="F:ATP binding"/>
    <property type="evidence" value="ECO:0007669"/>
    <property type="project" value="UniProtKB-KW"/>
</dbReference>
<dbReference type="SUPFAM" id="SSF52540">
    <property type="entry name" value="P-loop containing nucleoside triphosphate hydrolases"/>
    <property type="match status" value="2"/>
</dbReference>
<dbReference type="HOGENOM" id="CLU_000604_92_3_0"/>
<dbReference type="PROSITE" id="PS00211">
    <property type="entry name" value="ABC_TRANSPORTER_1"/>
    <property type="match status" value="1"/>
</dbReference>
<evidence type="ECO:0000256" key="1">
    <source>
        <dbReference type="ARBA" id="ARBA00004202"/>
    </source>
</evidence>
<dbReference type="PATRIC" id="fig|861299.3.peg.358"/>
<keyword evidence="4" id="KW-0762">Sugar transport</keyword>
<keyword evidence="5" id="KW-0677">Repeat</keyword>
<dbReference type="Gene3D" id="3.40.50.300">
    <property type="entry name" value="P-loop containing nucleotide triphosphate hydrolases"/>
    <property type="match status" value="2"/>
</dbReference>
<keyword evidence="7" id="KW-0067">ATP-binding</keyword>
<dbReference type="AlphaFoldDB" id="W0RET1"/>
<evidence type="ECO:0000313" key="12">
    <source>
        <dbReference type="Proteomes" id="UP000019151"/>
    </source>
</evidence>
<dbReference type="InterPro" id="IPR027417">
    <property type="entry name" value="P-loop_NTPase"/>
</dbReference>
<dbReference type="GO" id="GO:0005886">
    <property type="term" value="C:plasma membrane"/>
    <property type="evidence" value="ECO:0007669"/>
    <property type="project" value="UniProtKB-SubCell"/>
</dbReference>
<keyword evidence="2" id="KW-0813">Transport</keyword>
<dbReference type="InterPro" id="IPR003439">
    <property type="entry name" value="ABC_transporter-like_ATP-bd"/>
</dbReference>
<evidence type="ECO:0000259" key="10">
    <source>
        <dbReference type="PROSITE" id="PS50893"/>
    </source>
</evidence>
<evidence type="ECO:0000256" key="2">
    <source>
        <dbReference type="ARBA" id="ARBA00022448"/>
    </source>
</evidence>
<dbReference type="InterPro" id="IPR003593">
    <property type="entry name" value="AAA+_ATPase"/>
</dbReference>
<comment type="subcellular location">
    <subcellularLocation>
        <location evidence="1">Cell membrane</location>
        <topology evidence="1">Peripheral membrane protein</topology>
    </subcellularLocation>
</comment>
<dbReference type="InterPro" id="IPR017871">
    <property type="entry name" value="ABC_transporter-like_CS"/>
</dbReference>
<evidence type="ECO:0000256" key="4">
    <source>
        <dbReference type="ARBA" id="ARBA00022597"/>
    </source>
</evidence>
<keyword evidence="9" id="KW-0472">Membrane</keyword>
<dbReference type="InParanoid" id="W0RET1"/>
<feature type="domain" description="ABC transporter" evidence="10">
    <location>
        <begin position="6"/>
        <end position="241"/>
    </location>
</feature>
<dbReference type="Pfam" id="PF00005">
    <property type="entry name" value="ABC_tran"/>
    <property type="match status" value="2"/>
</dbReference>
<dbReference type="SMART" id="SM00382">
    <property type="entry name" value="AAA"/>
    <property type="match status" value="2"/>
</dbReference>
<reference evidence="11 12" key="1">
    <citation type="journal article" date="2014" name="Genome Announc.">
        <title>Genome Sequence and Methylome of Soil Bacterium Gemmatirosa kalamazoonensis KBS708T, a Member of the Rarely Cultivated Gemmatimonadetes Phylum.</title>
        <authorList>
            <person name="Debruyn J.M."/>
            <person name="Radosevich M."/>
            <person name="Wommack K.E."/>
            <person name="Polson S.W."/>
            <person name="Hauser L.J."/>
            <person name="Fawaz M.N."/>
            <person name="Korlach J."/>
            <person name="Tsai Y.C."/>
        </authorList>
    </citation>
    <scope>NUCLEOTIDE SEQUENCE [LARGE SCALE GENOMIC DNA]</scope>
    <source>
        <strain evidence="11 12">KBS708</strain>
    </source>
</reference>
<keyword evidence="12" id="KW-1185">Reference proteome</keyword>
<dbReference type="CDD" id="cd03216">
    <property type="entry name" value="ABC_Carb_Monos_I"/>
    <property type="match status" value="1"/>
</dbReference>
<protein>
    <submittedName>
        <fullName evidence="11">ABC transporter related protein</fullName>
    </submittedName>
</protein>
<evidence type="ECO:0000313" key="11">
    <source>
        <dbReference type="EMBL" id="AHG87888.1"/>
    </source>
</evidence>
<evidence type="ECO:0000256" key="3">
    <source>
        <dbReference type="ARBA" id="ARBA00022475"/>
    </source>
</evidence>
<feature type="domain" description="ABC transporter" evidence="10">
    <location>
        <begin position="253"/>
        <end position="495"/>
    </location>
</feature>
<dbReference type="STRING" id="861299.J421_0351"/>
<dbReference type="PROSITE" id="PS50893">
    <property type="entry name" value="ABC_TRANSPORTER_2"/>
    <property type="match status" value="2"/>
</dbReference>
<dbReference type="KEGG" id="gba:J421_0351"/>
<dbReference type="PANTHER" id="PTHR43790">
    <property type="entry name" value="CARBOHYDRATE TRANSPORT ATP-BINDING PROTEIN MG119-RELATED"/>
    <property type="match status" value="1"/>
</dbReference>
<evidence type="ECO:0000256" key="8">
    <source>
        <dbReference type="ARBA" id="ARBA00022967"/>
    </source>
</evidence>
<sequence length="499" mass="53561">MTSPAVEFRGVTKRFPGVVALDDVSFDVHAGSVHAVCGENGAGKSTLGKILSGIYQADAGEVRLEGRPVRFASPRDALAAGVAMVHQELAFCENLTVADNLCLGRLPSRWGFVDRGALRERARALLGTVGASIDPDRPMASLGVAEQQVVQIAAAVGEGAKVVVFDEPTSSLGEAEAANLFRLIDELRERGVAILYVSHRMPEIYRLCDTITVLRDGRHVGTHPTSELDEASLVQLMIGRRLEQYFPAHVSAPRGEERLRVEGLTRPGHFEDVSFTLHAGEVLGLAGLVGAGRSEVAETIFGIVPAARGFVSVRGKRVQIAHATDAMAHGIGFVPEDRKKQGLVLGMRTRENTTLPTLDRLSRFGFVDRAAERDTVRIYFDRLRVKATQETVTAALSGGNQQKIVMAKWLAAGGDILILDEPTRGVDVGAKAEIHAWIDKLAAEGAAVLLISSELPELLNLSSRVVVLREGRVVGELPREAASQDALLRMMAGLTSEAA</sequence>
<dbReference type="GO" id="GO:0016887">
    <property type="term" value="F:ATP hydrolysis activity"/>
    <property type="evidence" value="ECO:0007669"/>
    <property type="project" value="InterPro"/>
</dbReference>
<dbReference type="eggNOG" id="COG1129">
    <property type="taxonomic scope" value="Bacteria"/>
</dbReference>
<dbReference type="CDD" id="cd03215">
    <property type="entry name" value="ABC_Carb_Monos_II"/>
    <property type="match status" value="1"/>
</dbReference>
<dbReference type="InterPro" id="IPR050107">
    <property type="entry name" value="ABC_carbohydrate_import_ATPase"/>
</dbReference>
<keyword evidence="3" id="KW-1003">Cell membrane</keyword>
<evidence type="ECO:0000256" key="9">
    <source>
        <dbReference type="ARBA" id="ARBA00023136"/>
    </source>
</evidence>
<dbReference type="OrthoDB" id="9766104at2"/>
<dbReference type="Proteomes" id="UP000019151">
    <property type="component" value="Chromosome"/>
</dbReference>
<gene>
    <name evidence="11" type="ORF">J421_0351</name>
</gene>
<dbReference type="FunFam" id="3.40.50.300:FF:000127">
    <property type="entry name" value="Ribose import ATP-binding protein RbsA"/>
    <property type="match status" value="1"/>
</dbReference>
<evidence type="ECO:0000256" key="6">
    <source>
        <dbReference type="ARBA" id="ARBA00022741"/>
    </source>
</evidence>
<keyword evidence="8" id="KW-1278">Translocase</keyword>
<name>W0RET1_9BACT</name>
<organism evidence="11 12">
    <name type="scientific">Gemmatirosa kalamazoonensis</name>
    <dbReference type="NCBI Taxonomy" id="861299"/>
    <lineage>
        <taxon>Bacteria</taxon>
        <taxon>Pseudomonadati</taxon>
        <taxon>Gemmatimonadota</taxon>
        <taxon>Gemmatimonadia</taxon>
        <taxon>Gemmatimonadales</taxon>
        <taxon>Gemmatimonadaceae</taxon>
        <taxon>Gemmatirosa</taxon>
    </lineage>
</organism>
<dbReference type="PANTHER" id="PTHR43790:SF3">
    <property type="entry name" value="D-ALLOSE IMPORT ATP-BINDING PROTEIN ALSA-RELATED"/>
    <property type="match status" value="1"/>
</dbReference>
<dbReference type="RefSeq" id="WP_104022128.1">
    <property type="nucleotide sequence ID" value="NZ_CP007128.1"/>
</dbReference>
<proteinExistence type="predicted"/>
<dbReference type="EMBL" id="CP007128">
    <property type="protein sequence ID" value="AHG87888.1"/>
    <property type="molecule type" value="Genomic_DNA"/>
</dbReference>
<accession>W0RET1</accession>